<dbReference type="InterPro" id="IPR010730">
    <property type="entry name" value="HET"/>
</dbReference>
<proteinExistence type="predicted"/>
<dbReference type="Pfam" id="PF26640">
    <property type="entry name" value="DUF8212"/>
    <property type="match status" value="1"/>
</dbReference>
<dbReference type="EMBL" id="JAFIMR010000017">
    <property type="protein sequence ID" value="KAI1868219.1"/>
    <property type="molecule type" value="Genomic_DNA"/>
</dbReference>
<evidence type="ECO:0000313" key="3">
    <source>
        <dbReference type="EMBL" id="KAI1868219.1"/>
    </source>
</evidence>
<reference evidence="3" key="1">
    <citation type="submission" date="2021-03" db="EMBL/GenBank/DDBJ databases">
        <title>Revisited historic fungal species revealed as producer of novel bioactive compounds through whole genome sequencing and comparative genomics.</title>
        <authorList>
            <person name="Vignolle G.A."/>
            <person name="Hochenegger N."/>
            <person name="Mach R.L."/>
            <person name="Mach-Aigner A.R."/>
            <person name="Javad Rahimi M."/>
            <person name="Salim K.A."/>
            <person name="Chan C.M."/>
            <person name="Lim L.B.L."/>
            <person name="Cai F."/>
            <person name="Druzhinina I.S."/>
            <person name="U'Ren J.M."/>
            <person name="Derntl C."/>
        </authorList>
    </citation>
    <scope>NUCLEOTIDE SEQUENCE</scope>
    <source>
        <strain evidence="3">TUCIM 5799</strain>
    </source>
</reference>
<name>A0A9P9WKC2_9PEZI</name>
<evidence type="ECO:0000313" key="4">
    <source>
        <dbReference type="Proteomes" id="UP000829685"/>
    </source>
</evidence>
<dbReference type="AlphaFoldDB" id="A0A9P9WKC2"/>
<feature type="domain" description="Heterokaryon incompatibility" evidence="1">
    <location>
        <begin position="22"/>
        <end position="121"/>
    </location>
</feature>
<organism evidence="3 4">
    <name type="scientific">Neoarthrinium moseri</name>
    <dbReference type="NCBI Taxonomy" id="1658444"/>
    <lineage>
        <taxon>Eukaryota</taxon>
        <taxon>Fungi</taxon>
        <taxon>Dikarya</taxon>
        <taxon>Ascomycota</taxon>
        <taxon>Pezizomycotina</taxon>
        <taxon>Sordariomycetes</taxon>
        <taxon>Xylariomycetidae</taxon>
        <taxon>Amphisphaeriales</taxon>
        <taxon>Apiosporaceae</taxon>
        <taxon>Neoarthrinium</taxon>
    </lineage>
</organism>
<dbReference type="PANTHER" id="PTHR10622:SF10">
    <property type="entry name" value="HET DOMAIN-CONTAINING PROTEIN"/>
    <property type="match status" value="1"/>
</dbReference>
<comment type="caution">
    <text evidence="3">The sequence shown here is derived from an EMBL/GenBank/DDBJ whole genome shotgun (WGS) entry which is preliminary data.</text>
</comment>
<evidence type="ECO:0000259" key="1">
    <source>
        <dbReference type="Pfam" id="PF06985"/>
    </source>
</evidence>
<dbReference type="Pfam" id="PF06985">
    <property type="entry name" value="HET"/>
    <property type="match status" value="1"/>
</dbReference>
<evidence type="ECO:0000259" key="2">
    <source>
        <dbReference type="Pfam" id="PF26640"/>
    </source>
</evidence>
<dbReference type="InterPro" id="IPR058525">
    <property type="entry name" value="DUF8212"/>
</dbReference>
<sequence length="663" mass="74598">MRLINSKTKELVEFSGPSIPVYAILSHTWTEGEEVSFRDMQLTQAHPKESGDASADSIRSRSGFRKIERCCNQALRNGQEWVWVDTCCIDKSSSAELSEAINSMFQWYKQSAVCYAVLTDVSEVPGGSENFNESLRKSRWFQRGWTLQELLAPTDLQMFNASWQPIGKLGSDIAFSDTISSITGIPRAYLLGQDLRYASISQRMSWAAWRETTRKEDMAYCLLGIFDVHMALLYGEGDKAFTRLQEEIIKNYDDHTILAWGNFVDETEPAPSYIDSVGILARSPRDFAHSGTLLPRREIIPNGDSPFEMTNKGLRIDLYFNLKGLAMLECYDRNNPAKSLYLRVVNSKDLSTPFAIYSPPLDGSLLSRQGRSIVAITNPFSIKEYTPLSSYRPGRRTLLGYMKLFIEFKSFRRGVYLNRHNTPHVVPSVSITFPPGFDWNIGGSDGWQNDLTMGPNSITFIGPRTTTMTGRQSAYIYVKSSPGSSEKGHEHAFLLMLSLHWLGSKAPQVTCKLALASDSRPVSWPGGRIRQPTRSRGKDAIVVNGQVITTRVIRSVPETLVFLLVSGEGHTQDSWPFHFLRLSPYDTVFMWRLVDTFGPIFFLVWSLLRLLGVQNDAFLFIALVSMFKGNVSSLNSFTLRIGIRAFVVACLFASSLKHVINCS</sequence>
<dbReference type="Proteomes" id="UP000829685">
    <property type="component" value="Unassembled WGS sequence"/>
</dbReference>
<feature type="domain" description="DUF8212" evidence="2">
    <location>
        <begin position="239"/>
        <end position="276"/>
    </location>
</feature>
<dbReference type="PANTHER" id="PTHR10622">
    <property type="entry name" value="HET DOMAIN-CONTAINING PROTEIN"/>
    <property type="match status" value="1"/>
</dbReference>
<accession>A0A9P9WKC2</accession>
<gene>
    <name evidence="3" type="ORF">JX265_007042</name>
</gene>
<keyword evidence="4" id="KW-1185">Reference proteome</keyword>
<protein>
    <recommendedName>
        <fullName evidence="5">Heterokaryon incompatibility domain-containing protein</fullName>
    </recommendedName>
</protein>
<evidence type="ECO:0008006" key="5">
    <source>
        <dbReference type="Google" id="ProtNLM"/>
    </source>
</evidence>